<organism evidence="1 2">
    <name type="scientific">Ureaplasma urealyticum serovar 8 str. ATCC 27618</name>
    <dbReference type="NCBI Taxonomy" id="626095"/>
    <lineage>
        <taxon>Bacteria</taxon>
        <taxon>Bacillati</taxon>
        <taxon>Mycoplasmatota</taxon>
        <taxon>Mycoplasmoidales</taxon>
        <taxon>Mycoplasmoidaceae</taxon>
        <taxon>Ureaplasma</taxon>
    </lineage>
</organism>
<keyword evidence="2" id="KW-1185">Reference proteome</keyword>
<sequence>MHFNKKPHNDLNTNINNSAQNIVYEYDDNSNEVFSFNLFDNCGISWLTDQKLMSIYKYWIW</sequence>
<comment type="caution">
    <text evidence="1">The sequence shown here is derived from an EMBL/GenBank/DDBJ whole genome shotgun (WGS) entry which is preliminary data.</text>
</comment>
<accession>A0ABM9XJ77</accession>
<dbReference type="EMBL" id="AAYN02000002">
    <property type="protein sequence ID" value="EEH01203.1"/>
    <property type="molecule type" value="Genomic_DNA"/>
</dbReference>
<proteinExistence type="predicted"/>
<reference evidence="1" key="1">
    <citation type="submission" date="2007-03" db="EMBL/GenBank/DDBJ databases">
        <authorList>
            <person name="Methe B."/>
        </authorList>
    </citation>
    <scope>NUCLEOTIDE SEQUENCE [LARGE SCALE GENOMIC DNA]</scope>
    <source>
        <strain evidence="1">ATCC 27618</strain>
    </source>
</reference>
<protein>
    <submittedName>
        <fullName evidence="1">Uncharacterized protein</fullName>
    </submittedName>
</protein>
<evidence type="ECO:0000313" key="2">
    <source>
        <dbReference type="Proteomes" id="UP000003139"/>
    </source>
</evidence>
<reference evidence="1" key="2">
    <citation type="submission" date="2009-03" db="EMBL/GenBank/DDBJ databases">
        <title>Genome sequence of Ureaplasma urealyticum serovar 8 str. ATCC 27618.</title>
        <authorList>
            <person name="Methe B.A."/>
            <person name="Glass J."/>
            <person name="White K."/>
            <person name="Shrivastava S."/>
        </authorList>
    </citation>
    <scope>NUCLEOTIDE SEQUENCE [LARGE SCALE GENOMIC DNA]</scope>
    <source>
        <strain evidence="1">ATCC 27618</strain>
    </source>
</reference>
<gene>
    <name evidence="1" type="ORF">UUR8_0521</name>
</gene>
<name>A0ABM9XJ77_UREUR</name>
<evidence type="ECO:0000313" key="1">
    <source>
        <dbReference type="EMBL" id="EEH01203.1"/>
    </source>
</evidence>
<dbReference type="Proteomes" id="UP000003139">
    <property type="component" value="Unassembled WGS sequence"/>
</dbReference>